<keyword evidence="3" id="KW-0732">Signal</keyword>
<reference evidence="4" key="1">
    <citation type="submission" date="2022-08" db="EMBL/GenBank/DDBJ databases">
        <authorList>
            <consortium name="DOE Joint Genome Institute"/>
            <person name="Min B."/>
            <person name="Riley R."/>
            <person name="Sierra-Patev S."/>
            <person name="Naranjo-Ortiz M."/>
            <person name="Looney B."/>
            <person name="Konkel Z."/>
            <person name="Slot J.C."/>
            <person name="Sakamoto Y."/>
            <person name="Steenwyk J.L."/>
            <person name="Rokas A."/>
            <person name="Carro J."/>
            <person name="Camarero S."/>
            <person name="Ferreira P."/>
            <person name="Molpeceres G."/>
            <person name="Ruiz-Duenas F.J."/>
            <person name="Serrano A."/>
            <person name="Henrissat B."/>
            <person name="Drula E."/>
            <person name="Hughes K.W."/>
            <person name="Mata J.L."/>
            <person name="Ishikawa N.K."/>
            <person name="Vargas-Isla R."/>
            <person name="Ushijima S."/>
            <person name="Smith C.A."/>
            <person name="Ahrendt S."/>
            <person name="Andreopoulos W."/>
            <person name="He G."/>
            <person name="Labutti K."/>
            <person name="Lipzen A."/>
            <person name="Ng V."/>
            <person name="Sandor L."/>
            <person name="Barry K."/>
            <person name="Martinez A.T."/>
            <person name="Xiao Y."/>
            <person name="Gibbons J.G."/>
            <person name="Terashima K."/>
            <person name="Hibbett D.S."/>
            <person name="Grigoriev I.V."/>
        </authorList>
    </citation>
    <scope>NUCLEOTIDE SEQUENCE</scope>
    <source>
        <strain evidence="4">TFB9207</strain>
    </source>
</reference>
<evidence type="ECO:0000256" key="3">
    <source>
        <dbReference type="SAM" id="SignalP"/>
    </source>
</evidence>
<dbReference type="Proteomes" id="UP001163846">
    <property type="component" value="Unassembled WGS sequence"/>
</dbReference>
<comment type="caution">
    <text evidence="4">The sequence shown here is derived from an EMBL/GenBank/DDBJ whole genome shotgun (WGS) entry which is preliminary data.</text>
</comment>
<evidence type="ECO:0000256" key="1">
    <source>
        <dbReference type="SAM" id="MobiDB-lite"/>
    </source>
</evidence>
<accession>A0AA38PCK9</accession>
<feature type="signal peptide" evidence="3">
    <location>
        <begin position="1"/>
        <end position="22"/>
    </location>
</feature>
<evidence type="ECO:0000313" key="5">
    <source>
        <dbReference type="Proteomes" id="UP001163846"/>
    </source>
</evidence>
<dbReference type="EMBL" id="MU806079">
    <property type="protein sequence ID" value="KAJ3840429.1"/>
    <property type="molecule type" value="Genomic_DNA"/>
</dbReference>
<evidence type="ECO:0000313" key="4">
    <source>
        <dbReference type="EMBL" id="KAJ3840429.1"/>
    </source>
</evidence>
<name>A0AA38PCK9_9AGAR</name>
<feature type="transmembrane region" description="Helical" evidence="2">
    <location>
        <begin position="143"/>
        <end position="165"/>
    </location>
</feature>
<keyword evidence="2" id="KW-0472">Membrane</keyword>
<keyword evidence="5" id="KW-1185">Reference proteome</keyword>
<evidence type="ECO:0000256" key="2">
    <source>
        <dbReference type="SAM" id="Phobius"/>
    </source>
</evidence>
<sequence length="166" mass="16413">MVRQLTFLALSAAISFASMANGAPIAILPDAPLSEITAKVGTFFDEATSTTTSTTTSAASFPSGFVQTATSEAGHIESVISSLGGNAVTLASSGEGVVTGAHLTIANSIPTSRPMTTTSTAAPSSTASQKNGALSSVRSAETMMPVVFVTLATLVASTAVGALGIL</sequence>
<keyword evidence="2" id="KW-1133">Transmembrane helix</keyword>
<protein>
    <submittedName>
        <fullName evidence="4">Uncharacterized protein</fullName>
    </submittedName>
</protein>
<gene>
    <name evidence="4" type="ORF">F5878DRAFT_708794</name>
</gene>
<feature type="region of interest" description="Disordered" evidence="1">
    <location>
        <begin position="109"/>
        <end position="133"/>
    </location>
</feature>
<keyword evidence="2" id="KW-0812">Transmembrane</keyword>
<dbReference type="AlphaFoldDB" id="A0AA38PCK9"/>
<organism evidence="4 5">
    <name type="scientific">Lentinula raphanica</name>
    <dbReference type="NCBI Taxonomy" id="153919"/>
    <lineage>
        <taxon>Eukaryota</taxon>
        <taxon>Fungi</taxon>
        <taxon>Dikarya</taxon>
        <taxon>Basidiomycota</taxon>
        <taxon>Agaricomycotina</taxon>
        <taxon>Agaricomycetes</taxon>
        <taxon>Agaricomycetidae</taxon>
        <taxon>Agaricales</taxon>
        <taxon>Marasmiineae</taxon>
        <taxon>Omphalotaceae</taxon>
        <taxon>Lentinula</taxon>
    </lineage>
</organism>
<feature type="chain" id="PRO_5041366731" evidence="3">
    <location>
        <begin position="23"/>
        <end position="166"/>
    </location>
</feature>
<proteinExistence type="predicted"/>
<feature type="compositionally biased region" description="Low complexity" evidence="1">
    <location>
        <begin position="109"/>
        <end position="128"/>
    </location>
</feature>